<dbReference type="Pfam" id="PF02330">
    <property type="entry name" value="MAM33"/>
    <property type="match status" value="1"/>
</dbReference>
<name>A0A067KBL8_JATCU</name>
<proteinExistence type="predicted"/>
<dbReference type="STRING" id="180498.A0A067KBL8"/>
<evidence type="ECO:0000313" key="2">
    <source>
        <dbReference type="Proteomes" id="UP000027138"/>
    </source>
</evidence>
<evidence type="ECO:0000313" key="1">
    <source>
        <dbReference type="EMBL" id="KDP33537.1"/>
    </source>
</evidence>
<protein>
    <recommendedName>
        <fullName evidence="3">Mitochondrial glycoprotein family protein</fullName>
    </recommendedName>
</protein>
<gene>
    <name evidence="1" type="ORF">JCGZ_07108</name>
</gene>
<sequence>MSRLIRTVRRTILSSSSLSLSHLQCRNAISSLFLQSRPYKADKITKSTFEANILRILHNEIDYQSEYAPPHQPATKFDSFDVQDRPGEQWMTMRRTFSYCEDIKLEVTMFDGYETVPNTGEDSSGEDVRVHISVLVDISKGDGGDALEFLCSAWPDCLEIRKVYLLSRDNTPARPYMGPNFRSLNRQLQNRFREFLEERGVNDKLSVFLHEYMMNKDRAELIRWFGKVKSFVKK</sequence>
<dbReference type="Gene3D" id="3.10.280.10">
    <property type="entry name" value="Mitochondrial glycoprotein"/>
    <property type="match status" value="1"/>
</dbReference>
<reference evidence="1 2" key="1">
    <citation type="journal article" date="2014" name="PLoS ONE">
        <title>Global Analysis of Gene Expression Profiles in Physic Nut (Jatropha curcas L.) Seedlings Exposed to Salt Stress.</title>
        <authorList>
            <person name="Zhang L."/>
            <person name="Zhang C."/>
            <person name="Wu P."/>
            <person name="Chen Y."/>
            <person name="Li M."/>
            <person name="Jiang H."/>
            <person name="Wu G."/>
        </authorList>
    </citation>
    <scope>NUCLEOTIDE SEQUENCE [LARGE SCALE GENOMIC DNA]</scope>
    <source>
        <strain evidence="2">cv. GZQX0401</strain>
        <tissue evidence="1">Young leaves</tissue>
    </source>
</reference>
<dbReference type="GO" id="GO:0005759">
    <property type="term" value="C:mitochondrial matrix"/>
    <property type="evidence" value="ECO:0007669"/>
    <property type="project" value="InterPro"/>
</dbReference>
<dbReference type="EMBL" id="KK914539">
    <property type="protein sequence ID" value="KDP33537.1"/>
    <property type="molecule type" value="Genomic_DNA"/>
</dbReference>
<dbReference type="InterPro" id="IPR003428">
    <property type="entry name" value="MAM33"/>
</dbReference>
<organism evidence="1 2">
    <name type="scientific">Jatropha curcas</name>
    <name type="common">Barbados nut</name>
    <dbReference type="NCBI Taxonomy" id="180498"/>
    <lineage>
        <taxon>Eukaryota</taxon>
        <taxon>Viridiplantae</taxon>
        <taxon>Streptophyta</taxon>
        <taxon>Embryophyta</taxon>
        <taxon>Tracheophyta</taxon>
        <taxon>Spermatophyta</taxon>
        <taxon>Magnoliopsida</taxon>
        <taxon>eudicotyledons</taxon>
        <taxon>Gunneridae</taxon>
        <taxon>Pentapetalae</taxon>
        <taxon>rosids</taxon>
        <taxon>fabids</taxon>
        <taxon>Malpighiales</taxon>
        <taxon>Euphorbiaceae</taxon>
        <taxon>Crotonoideae</taxon>
        <taxon>Jatropheae</taxon>
        <taxon>Jatropha</taxon>
    </lineage>
</organism>
<dbReference type="KEGG" id="jcu:105637577"/>
<keyword evidence="2" id="KW-1185">Reference proteome</keyword>
<dbReference type="PANTHER" id="PTHR10826:SF14">
    <property type="entry name" value="MITOCHONDRIAL GLYCOPROTEIN FAMILY PROTEIN"/>
    <property type="match status" value="1"/>
</dbReference>
<dbReference type="OrthoDB" id="278212at2759"/>
<dbReference type="AlphaFoldDB" id="A0A067KBL8"/>
<dbReference type="InterPro" id="IPR036561">
    <property type="entry name" value="MAM33_sf"/>
</dbReference>
<dbReference type="FunFam" id="3.10.280.10:FF:000003">
    <property type="entry name" value="Mitochondrial glycoprotein"/>
    <property type="match status" value="1"/>
</dbReference>
<dbReference type="Proteomes" id="UP000027138">
    <property type="component" value="Unassembled WGS sequence"/>
</dbReference>
<accession>A0A067KBL8</accession>
<dbReference type="SUPFAM" id="SSF54529">
    <property type="entry name" value="Mitochondrial glycoprotein MAM33-like"/>
    <property type="match status" value="1"/>
</dbReference>
<evidence type="ECO:0008006" key="3">
    <source>
        <dbReference type="Google" id="ProtNLM"/>
    </source>
</evidence>
<dbReference type="PANTHER" id="PTHR10826">
    <property type="entry name" value="COMPLEMENT COMPONENT 1"/>
    <property type="match status" value="1"/>
</dbReference>